<dbReference type="CDD" id="cd03214">
    <property type="entry name" value="ABC_Iron-Siderophores_B12_Hemin"/>
    <property type="match status" value="1"/>
</dbReference>
<name>A0A497E4E3_UNCAE</name>
<accession>A0A497E4E3</accession>
<evidence type="ECO:0000256" key="3">
    <source>
        <dbReference type="ARBA" id="ARBA00022840"/>
    </source>
</evidence>
<dbReference type="GO" id="GO:0016887">
    <property type="term" value="F:ATP hydrolysis activity"/>
    <property type="evidence" value="ECO:0007669"/>
    <property type="project" value="InterPro"/>
</dbReference>
<dbReference type="EMBL" id="QMPZ01000113">
    <property type="protein sequence ID" value="RLE08177.1"/>
    <property type="molecule type" value="Genomic_DNA"/>
</dbReference>
<keyword evidence="1" id="KW-0813">Transport</keyword>
<evidence type="ECO:0000256" key="4">
    <source>
        <dbReference type="ARBA" id="ARBA00022967"/>
    </source>
</evidence>
<dbReference type="InterPro" id="IPR003593">
    <property type="entry name" value="AAA+_ATPase"/>
</dbReference>
<reference evidence="6 7" key="1">
    <citation type="submission" date="2018-06" db="EMBL/GenBank/DDBJ databases">
        <title>Extensive metabolic versatility and redundancy in microbially diverse, dynamic hydrothermal sediments.</title>
        <authorList>
            <person name="Dombrowski N."/>
            <person name="Teske A."/>
            <person name="Baker B.J."/>
        </authorList>
    </citation>
    <scope>NUCLEOTIDE SEQUENCE [LARGE SCALE GENOMIC DNA]</scope>
    <source>
        <strain evidence="6">B47_G16</strain>
    </source>
</reference>
<dbReference type="SUPFAM" id="SSF52540">
    <property type="entry name" value="P-loop containing nucleoside triphosphate hydrolases"/>
    <property type="match status" value="1"/>
</dbReference>
<evidence type="ECO:0000256" key="2">
    <source>
        <dbReference type="ARBA" id="ARBA00022741"/>
    </source>
</evidence>
<dbReference type="Proteomes" id="UP000279422">
    <property type="component" value="Unassembled WGS sequence"/>
</dbReference>
<dbReference type="Gene3D" id="3.40.50.300">
    <property type="entry name" value="P-loop containing nucleotide triphosphate hydrolases"/>
    <property type="match status" value="1"/>
</dbReference>
<evidence type="ECO:0000259" key="5">
    <source>
        <dbReference type="PROSITE" id="PS50893"/>
    </source>
</evidence>
<keyword evidence="4" id="KW-1278">Translocase</keyword>
<dbReference type="InterPro" id="IPR003439">
    <property type="entry name" value="ABC_transporter-like_ATP-bd"/>
</dbReference>
<feature type="domain" description="ABC transporter" evidence="5">
    <location>
        <begin position="1"/>
        <end position="235"/>
    </location>
</feature>
<keyword evidence="3" id="KW-0067">ATP-binding</keyword>
<organism evidence="6 7">
    <name type="scientific">Aerophobetes bacterium</name>
    <dbReference type="NCBI Taxonomy" id="2030807"/>
    <lineage>
        <taxon>Bacteria</taxon>
        <taxon>Candidatus Aerophobota</taxon>
    </lineage>
</organism>
<sequence>MEDLWSGYQGKDVLKGVNLKIKRGEFLGLIGPNGSGKTTLLRSMSKILTPRRGKVLYRGKDIAKIGAKKLAQRIAVVPQLSVFTFSFTVEDFVLLGRIPYLPRFYLERKEDYLAAEEAMRLTKTLSFRERRINELSEGEKQRVVIARSLAQNPELLLLDEPAAHLDIRYQLEVFNLLRQLNQEKGITIVLVSHDLNLASQYASRLVLVNKGKIFSEGRPSEVITEENIQKVYKVRVRITQDEEGNPVVNIDHRVKNLTF</sequence>
<proteinExistence type="predicted"/>
<protein>
    <submittedName>
        <fullName evidence="6">ABC transporter</fullName>
    </submittedName>
</protein>
<dbReference type="SMART" id="SM00382">
    <property type="entry name" value="AAA"/>
    <property type="match status" value="1"/>
</dbReference>
<evidence type="ECO:0000256" key="1">
    <source>
        <dbReference type="ARBA" id="ARBA00022448"/>
    </source>
</evidence>
<dbReference type="Pfam" id="PF00005">
    <property type="entry name" value="ABC_tran"/>
    <property type="match status" value="1"/>
</dbReference>
<dbReference type="PANTHER" id="PTHR42794:SF1">
    <property type="entry name" value="HEMIN IMPORT ATP-BINDING PROTEIN HMUV"/>
    <property type="match status" value="1"/>
</dbReference>
<dbReference type="PROSITE" id="PS50893">
    <property type="entry name" value="ABC_TRANSPORTER_2"/>
    <property type="match status" value="1"/>
</dbReference>
<comment type="caution">
    <text evidence="6">The sequence shown here is derived from an EMBL/GenBank/DDBJ whole genome shotgun (WGS) entry which is preliminary data.</text>
</comment>
<dbReference type="GO" id="GO:0005524">
    <property type="term" value="F:ATP binding"/>
    <property type="evidence" value="ECO:0007669"/>
    <property type="project" value="UniProtKB-KW"/>
</dbReference>
<dbReference type="InterPro" id="IPR027417">
    <property type="entry name" value="P-loop_NTPase"/>
</dbReference>
<evidence type="ECO:0000313" key="7">
    <source>
        <dbReference type="Proteomes" id="UP000279422"/>
    </source>
</evidence>
<dbReference type="PANTHER" id="PTHR42794">
    <property type="entry name" value="HEMIN IMPORT ATP-BINDING PROTEIN HMUV"/>
    <property type="match status" value="1"/>
</dbReference>
<keyword evidence="2" id="KW-0547">Nucleotide-binding</keyword>
<dbReference type="AlphaFoldDB" id="A0A497E4E3"/>
<dbReference type="FunFam" id="3.40.50.300:FF:000134">
    <property type="entry name" value="Iron-enterobactin ABC transporter ATP-binding protein"/>
    <property type="match status" value="1"/>
</dbReference>
<gene>
    <name evidence="6" type="ORF">DRJ00_06785</name>
</gene>
<evidence type="ECO:0000313" key="6">
    <source>
        <dbReference type="EMBL" id="RLE08177.1"/>
    </source>
</evidence>